<protein>
    <submittedName>
        <fullName evidence="1">Uncharacterized protein</fullName>
    </submittedName>
</protein>
<comment type="caution">
    <text evidence="1">The sequence shown here is derived from an EMBL/GenBank/DDBJ whole genome shotgun (WGS) entry which is preliminary data.</text>
</comment>
<dbReference type="Proteomes" id="UP000499080">
    <property type="component" value="Unassembled WGS sequence"/>
</dbReference>
<dbReference type="AlphaFoldDB" id="A0A4Y2U102"/>
<keyword evidence="2" id="KW-1185">Reference proteome</keyword>
<proteinExistence type="predicted"/>
<evidence type="ECO:0000313" key="1">
    <source>
        <dbReference type="EMBL" id="GBO06568.1"/>
    </source>
</evidence>
<name>A0A4Y2U102_ARAVE</name>
<reference evidence="1 2" key="1">
    <citation type="journal article" date="2019" name="Sci. Rep.">
        <title>Orb-weaving spider Araneus ventricosus genome elucidates the spidroin gene catalogue.</title>
        <authorList>
            <person name="Kono N."/>
            <person name="Nakamura H."/>
            <person name="Ohtoshi R."/>
            <person name="Moran D.A.P."/>
            <person name="Shinohara A."/>
            <person name="Yoshida Y."/>
            <person name="Fujiwara M."/>
            <person name="Mori M."/>
            <person name="Tomita M."/>
            <person name="Arakawa K."/>
        </authorList>
    </citation>
    <scope>NUCLEOTIDE SEQUENCE [LARGE SCALE GENOMIC DNA]</scope>
</reference>
<accession>A0A4Y2U102</accession>
<evidence type="ECO:0000313" key="2">
    <source>
        <dbReference type="Proteomes" id="UP000499080"/>
    </source>
</evidence>
<dbReference type="EMBL" id="BGPR01032863">
    <property type="protein sequence ID" value="GBO06568.1"/>
    <property type="molecule type" value="Genomic_DNA"/>
</dbReference>
<organism evidence="1 2">
    <name type="scientific">Araneus ventricosus</name>
    <name type="common">Orbweaver spider</name>
    <name type="synonym">Epeira ventricosa</name>
    <dbReference type="NCBI Taxonomy" id="182803"/>
    <lineage>
        <taxon>Eukaryota</taxon>
        <taxon>Metazoa</taxon>
        <taxon>Ecdysozoa</taxon>
        <taxon>Arthropoda</taxon>
        <taxon>Chelicerata</taxon>
        <taxon>Arachnida</taxon>
        <taxon>Araneae</taxon>
        <taxon>Araneomorphae</taxon>
        <taxon>Entelegynae</taxon>
        <taxon>Araneoidea</taxon>
        <taxon>Araneidae</taxon>
        <taxon>Araneus</taxon>
    </lineage>
</organism>
<sequence>MTIKRDCSLRGRRKEISCQSDARAAEKEIRQSDIVEDCVDAHLWFDQALQTKALKKIVYPEEMLTSQSRSDKLHVSFVKFCENILPTSQPHSNTCRKYHWFRPAKWKLDTSKKNKGDQRIEIRSDVIFTDFIRRFSRSARNNLAFFGTAGFLISFNIQNDQRQTVHRWCVTALSF</sequence>
<gene>
    <name evidence="1" type="ORF">AVEN_139592_1</name>
</gene>